<dbReference type="GO" id="GO:0016787">
    <property type="term" value="F:hydrolase activity"/>
    <property type="evidence" value="ECO:0007669"/>
    <property type="project" value="UniProtKB-UniRule"/>
</dbReference>
<accession>A0A6P1MJA4</accession>
<dbReference type="GO" id="GO:0016042">
    <property type="term" value="P:lipid catabolic process"/>
    <property type="evidence" value="ECO:0007669"/>
    <property type="project" value="UniProtKB-UniRule"/>
</dbReference>
<dbReference type="InterPro" id="IPR002641">
    <property type="entry name" value="PNPLA_dom"/>
</dbReference>
<dbReference type="InterPro" id="IPR016035">
    <property type="entry name" value="Acyl_Trfase/lysoPLipase"/>
</dbReference>
<evidence type="ECO:0000256" key="1">
    <source>
        <dbReference type="ARBA" id="ARBA00022801"/>
    </source>
</evidence>
<dbReference type="RefSeq" id="WP_162362471.1">
    <property type="nucleotide sequence ID" value="NZ_CP047591.1"/>
</dbReference>
<dbReference type="CDD" id="cd07208">
    <property type="entry name" value="Pat_hypo_Ecoli_yjju_like"/>
    <property type="match status" value="1"/>
</dbReference>
<evidence type="ECO:0000256" key="4">
    <source>
        <dbReference type="PROSITE-ProRule" id="PRU01161"/>
    </source>
</evidence>
<feature type="short sequence motif" description="GXSXG" evidence="4">
    <location>
        <begin position="36"/>
        <end position="40"/>
    </location>
</feature>
<dbReference type="PROSITE" id="PS51635">
    <property type="entry name" value="PNPLA"/>
    <property type="match status" value="1"/>
</dbReference>
<dbReference type="Pfam" id="PF19890">
    <property type="entry name" value="DUF6363"/>
    <property type="match status" value="1"/>
</dbReference>
<keyword evidence="7" id="KW-1185">Reference proteome</keyword>
<keyword evidence="2 4" id="KW-0442">Lipid degradation</keyword>
<dbReference type="Gene3D" id="3.40.1090.10">
    <property type="entry name" value="Cytosolic phospholipase A2 catalytic domain"/>
    <property type="match status" value="2"/>
</dbReference>
<dbReference type="Proteomes" id="UP000463883">
    <property type="component" value="Chromosome"/>
</dbReference>
<sequence length="292" mass="32845">MKTGIVDVGGGLRGIYGAGVFDYCIDKKITFDYCIGVSAGSANIASFLAGQRKRNFLFYLDYSFRKKYMSLHNFIKRGSYIDLDYVYGVLSNANGENPLDYQAVSKNPAEMKVVASEAVSGRIKYFEKKDLRENDYGILKASSSIPVVCKPYAFNNTLYFDGALGDPIPIRQAFSDGCDRVVVILTKPRDVVRSPIKDEKLARFLKRKYPEAAKNLELRAKRYNESVFLTKTLEEQGKALIIAPDNIAGADTLTKNKEVLQRLYQKGYNDAEKISGFLNLHKHFGVDLKEYV</sequence>
<feature type="short sequence motif" description="GXGXXG" evidence="4">
    <location>
        <begin position="9"/>
        <end position="14"/>
    </location>
</feature>
<keyword evidence="3 4" id="KW-0443">Lipid metabolism</keyword>
<dbReference type="InterPro" id="IPR037483">
    <property type="entry name" value="YjjU-like"/>
</dbReference>
<dbReference type="AlphaFoldDB" id="A0A6P1MJA4"/>
<dbReference type="PANTHER" id="PTHR14226">
    <property type="entry name" value="NEUROPATHY TARGET ESTERASE/SWISS CHEESE D.MELANOGASTER"/>
    <property type="match status" value="1"/>
</dbReference>
<dbReference type="EMBL" id="CP047591">
    <property type="protein sequence ID" value="QHI72704.1"/>
    <property type="molecule type" value="Genomic_DNA"/>
</dbReference>
<evidence type="ECO:0000256" key="2">
    <source>
        <dbReference type="ARBA" id="ARBA00022963"/>
    </source>
</evidence>
<evidence type="ECO:0000313" key="7">
    <source>
        <dbReference type="Proteomes" id="UP000463883"/>
    </source>
</evidence>
<name>A0A6P1MJA4_9FIRM</name>
<evidence type="ECO:0000313" key="6">
    <source>
        <dbReference type="EMBL" id="QHI72704.1"/>
    </source>
</evidence>
<dbReference type="Pfam" id="PF01734">
    <property type="entry name" value="Patatin"/>
    <property type="match status" value="1"/>
</dbReference>
<dbReference type="PANTHER" id="PTHR14226:SF25">
    <property type="entry name" value="PHOSPHOESTERASE"/>
    <property type="match status" value="1"/>
</dbReference>
<gene>
    <name evidence="6" type="ORF">Ami3637_10110</name>
</gene>
<organism evidence="6 7">
    <name type="scientific">Aminipila terrae</name>
    <dbReference type="NCBI Taxonomy" id="2697030"/>
    <lineage>
        <taxon>Bacteria</taxon>
        <taxon>Bacillati</taxon>
        <taxon>Bacillota</taxon>
        <taxon>Clostridia</taxon>
        <taxon>Peptostreptococcales</taxon>
        <taxon>Anaerovoracaceae</taxon>
        <taxon>Aminipila</taxon>
    </lineage>
</organism>
<dbReference type="SUPFAM" id="SSF52151">
    <property type="entry name" value="FabD/lysophospholipase-like"/>
    <property type="match status" value="1"/>
</dbReference>
<evidence type="ECO:0000259" key="5">
    <source>
        <dbReference type="PROSITE" id="PS51635"/>
    </source>
</evidence>
<dbReference type="InterPro" id="IPR045943">
    <property type="entry name" value="DUF6363"/>
</dbReference>
<feature type="active site" description="Nucleophile" evidence="4">
    <location>
        <position position="38"/>
    </location>
</feature>
<feature type="active site" description="Proton acceptor" evidence="4">
    <location>
        <position position="161"/>
    </location>
</feature>
<feature type="short sequence motif" description="DGA/G" evidence="4">
    <location>
        <begin position="161"/>
        <end position="163"/>
    </location>
</feature>
<feature type="domain" description="PNPLA" evidence="5">
    <location>
        <begin position="5"/>
        <end position="174"/>
    </location>
</feature>
<protein>
    <submittedName>
        <fullName evidence="6">Patatin family protein</fullName>
    </submittedName>
</protein>
<reference evidence="6 7" key="1">
    <citation type="submission" date="2020-01" db="EMBL/GenBank/DDBJ databases">
        <title>Genomic analysis of Aminipila sp. CBA3637.</title>
        <authorList>
            <person name="Kim Y.B."/>
            <person name="Roh S.W."/>
        </authorList>
    </citation>
    <scope>NUCLEOTIDE SEQUENCE [LARGE SCALE GENOMIC DNA]</scope>
    <source>
        <strain evidence="6 7">CBA3637</strain>
    </source>
</reference>
<dbReference type="KEGG" id="amic:Ami3637_10110"/>
<proteinExistence type="predicted"/>
<dbReference type="InterPro" id="IPR050301">
    <property type="entry name" value="NTE"/>
</dbReference>
<evidence type="ECO:0000256" key="3">
    <source>
        <dbReference type="ARBA" id="ARBA00023098"/>
    </source>
</evidence>
<keyword evidence="1 4" id="KW-0378">Hydrolase</keyword>